<keyword evidence="9" id="KW-0175">Coiled coil</keyword>
<keyword evidence="3 10" id="KW-1133">Transmembrane helix</keyword>
<keyword evidence="6" id="KW-0675">Receptor</keyword>
<dbReference type="InParanoid" id="B3RKU9"/>
<dbReference type="HOGENOM" id="CLU_385123_0_0_1"/>
<evidence type="ECO:0000256" key="4">
    <source>
        <dbReference type="ARBA" id="ARBA00023040"/>
    </source>
</evidence>
<reference evidence="12 13" key="1">
    <citation type="journal article" date="2008" name="Nature">
        <title>The Trichoplax genome and the nature of placozoans.</title>
        <authorList>
            <person name="Srivastava M."/>
            <person name="Begovic E."/>
            <person name="Chapman J."/>
            <person name="Putnam N.H."/>
            <person name="Hellsten U."/>
            <person name="Kawashima T."/>
            <person name="Kuo A."/>
            <person name="Mitros T."/>
            <person name="Salamov A."/>
            <person name="Carpenter M.L."/>
            <person name="Signorovitch A.Y."/>
            <person name="Moreno M.A."/>
            <person name="Kamm K."/>
            <person name="Grimwood J."/>
            <person name="Schmutz J."/>
            <person name="Shapiro H."/>
            <person name="Grigoriev I.V."/>
            <person name="Buss L.W."/>
            <person name="Schierwater B."/>
            <person name="Dellaporta S.L."/>
            <person name="Rokhsar D.S."/>
        </authorList>
    </citation>
    <scope>NUCLEOTIDE SEQUENCE [LARGE SCALE GENOMIC DNA]</scope>
    <source>
        <strain evidence="12 13">Grell-BS-1999</strain>
    </source>
</reference>
<keyword evidence="4" id="KW-0297">G-protein coupled receptor</keyword>
<dbReference type="PROSITE" id="PS50259">
    <property type="entry name" value="G_PROTEIN_RECEP_F3_4"/>
    <property type="match status" value="1"/>
</dbReference>
<sequence>MTILLPEEIILERNSHVNLLLLTLSCSPGSTETEIIEFQKKMHTNKLLRLVKLLQTGCQRSSCSPVTEPMAQTSREFDLVQSLNIPCMIKDKVDLEKLSIKLTNQIIATANRTGLNIVVSAGFDTNEDPGQALQSIKNSKVRIIYAGFYPGPGRRVLCKAYHLGLVRPKYVWVGPGWFTTRYWWRNPEGGEVVVGKSRCNDTIMDSMAEGYFSTDPLAKSQSPDPTISGMTTNEWIEAYDNFRNSESYSKYKGGIKFATFTYDATWAVAVALNNSIPRLAEMNKTLQDFQYNDKVFLNIFKNEMAKVSFLGVSGPLAFTNTGDRLGITVIKRIQNLEEITVALYYDQGTRVIWNNSIQFKWGTPGDKVPIDFPEIRPEKEAVPLFLYVFMVILTSAGIILALSLLVFNYYYRENRIMKLTSPNINNAIIFGSIFCYLSVIFLGMDSETLGIHYRSFMTTACWIQVWLLLLGFMLGFSALFAKTWRLYVIFTNKTGKSKIIKDKQLYAFIAIIVTIGIAILVAQAAIDPIYLEERNLSAIPYKNGDLIVIPVSMNCLTRNSVIWQVIMLGPNGILLAYGLLLAWRTRNISITAANDSKYIGFAIYNVTIFSGTAVLVGFTILQIKYNRVADANSNAGEMTTFGNETLEEKINRLQLVVEEKDKNIKKLETELSKLSADKCELQNKPVEQVKNMLDSYLNDIGAVKYSSSFRLLAVGEQN</sequence>
<evidence type="ECO:0000256" key="10">
    <source>
        <dbReference type="SAM" id="Phobius"/>
    </source>
</evidence>
<evidence type="ECO:0000256" key="8">
    <source>
        <dbReference type="ARBA" id="ARBA00023224"/>
    </source>
</evidence>
<evidence type="ECO:0000256" key="9">
    <source>
        <dbReference type="SAM" id="Coils"/>
    </source>
</evidence>
<dbReference type="SUPFAM" id="SSF53822">
    <property type="entry name" value="Periplasmic binding protein-like I"/>
    <property type="match status" value="1"/>
</dbReference>
<gene>
    <name evidence="12" type="ORF">TRIADDRAFT_51774</name>
</gene>
<dbReference type="EMBL" id="DS985241">
    <property type="protein sequence ID" value="EDV28650.1"/>
    <property type="molecule type" value="Genomic_DNA"/>
</dbReference>
<dbReference type="STRING" id="10228.B3RKU9"/>
<dbReference type="CTD" id="6749067"/>
<keyword evidence="7" id="KW-0325">Glycoprotein</keyword>
<evidence type="ECO:0000256" key="3">
    <source>
        <dbReference type="ARBA" id="ARBA00022989"/>
    </source>
</evidence>
<keyword evidence="5 10" id="KW-0472">Membrane</keyword>
<dbReference type="eggNOG" id="KOG1055">
    <property type="taxonomic scope" value="Eukaryota"/>
</dbReference>
<evidence type="ECO:0000313" key="12">
    <source>
        <dbReference type="EMBL" id="EDV28650.1"/>
    </source>
</evidence>
<dbReference type="CDD" id="cd06366">
    <property type="entry name" value="PBP1_GABAb_receptor"/>
    <property type="match status" value="1"/>
</dbReference>
<dbReference type="Pfam" id="PF01094">
    <property type="entry name" value="ANF_receptor"/>
    <property type="match status" value="1"/>
</dbReference>
<feature type="coiled-coil region" evidence="9">
    <location>
        <begin position="643"/>
        <end position="684"/>
    </location>
</feature>
<accession>B3RKU9</accession>
<dbReference type="PANTHER" id="PTHR10519">
    <property type="entry name" value="GABA-B RECEPTOR"/>
    <property type="match status" value="1"/>
</dbReference>
<feature type="transmembrane region" description="Helical" evidence="10">
    <location>
        <begin position="601"/>
        <end position="621"/>
    </location>
</feature>
<dbReference type="OrthoDB" id="17569at2759"/>
<keyword evidence="13" id="KW-1185">Reference proteome</keyword>
<dbReference type="FunFam" id="3.40.50.2300:FF:000379">
    <property type="entry name" value="Gamma-aminobutyric acid B receptor"/>
    <property type="match status" value="1"/>
</dbReference>
<dbReference type="CDD" id="cd15047">
    <property type="entry name" value="7tmC_GABA-B-like"/>
    <property type="match status" value="1"/>
</dbReference>
<dbReference type="GeneID" id="6749067"/>
<comment type="subcellular location">
    <subcellularLocation>
        <location evidence="1">Membrane</location>
        <topology evidence="1">Multi-pass membrane protein</topology>
    </subcellularLocation>
</comment>
<name>B3RKU9_TRIAD</name>
<organism evidence="12 13">
    <name type="scientific">Trichoplax adhaerens</name>
    <name type="common">Trichoplax reptans</name>
    <dbReference type="NCBI Taxonomy" id="10228"/>
    <lineage>
        <taxon>Eukaryota</taxon>
        <taxon>Metazoa</taxon>
        <taxon>Placozoa</taxon>
        <taxon>Uniplacotomia</taxon>
        <taxon>Trichoplacea</taxon>
        <taxon>Trichoplacidae</taxon>
        <taxon>Trichoplax</taxon>
    </lineage>
</organism>
<dbReference type="Proteomes" id="UP000009022">
    <property type="component" value="Unassembled WGS sequence"/>
</dbReference>
<dbReference type="InterPro" id="IPR017978">
    <property type="entry name" value="GPCR_3_C"/>
</dbReference>
<dbReference type="GO" id="GO:0004965">
    <property type="term" value="F:G protein-coupled GABA receptor activity"/>
    <property type="evidence" value="ECO:0000318"/>
    <property type="project" value="GO_Central"/>
</dbReference>
<dbReference type="GO" id="GO:0038039">
    <property type="term" value="C:G protein-coupled receptor heterodimeric complex"/>
    <property type="evidence" value="ECO:0000318"/>
    <property type="project" value="GO_Central"/>
</dbReference>
<dbReference type="PANTHER" id="PTHR10519:SF78">
    <property type="entry name" value="G-PROTEIN COUPLED RECEPTORS FAMILY 3 PROFILE DOMAIN-CONTAINING PROTEIN"/>
    <property type="match status" value="1"/>
</dbReference>
<feature type="transmembrane region" description="Helical" evidence="10">
    <location>
        <begin position="505"/>
        <end position="526"/>
    </location>
</feature>
<dbReference type="RefSeq" id="XP_002107852.1">
    <property type="nucleotide sequence ID" value="XM_002107816.1"/>
</dbReference>
<evidence type="ECO:0000256" key="6">
    <source>
        <dbReference type="ARBA" id="ARBA00023170"/>
    </source>
</evidence>
<dbReference type="InterPro" id="IPR002455">
    <property type="entry name" value="GPCR3_GABA-B"/>
</dbReference>
<dbReference type="PRINTS" id="PR01176">
    <property type="entry name" value="GABABRECEPTR"/>
</dbReference>
<dbReference type="Pfam" id="PF00003">
    <property type="entry name" value="7tm_3"/>
    <property type="match status" value="1"/>
</dbReference>
<dbReference type="InterPro" id="IPR028082">
    <property type="entry name" value="Peripla_BP_I"/>
</dbReference>
<protein>
    <recommendedName>
        <fullName evidence="11">G-protein coupled receptors family 3 profile domain-containing protein</fullName>
    </recommendedName>
</protein>
<evidence type="ECO:0000313" key="13">
    <source>
        <dbReference type="Proteomes" id="UP000009022"/>
    </source>
</evidence>
<feature type="transmembrane region" description="Helical" evidence="10">
    <location>
        <begin position="423"/>
        <end position="443"/>
    </location>
</feature>
<feature type="transmembrane region" description="Helical" evidence="10">
    <location>
        <begin position="463"/>
        <end position="484"/>
    </location>
</feature>
<dbReference type="PhylomeDB" id="B3RKU9"/>
<dbReference type="InterPro" id="IPR001828">
    <property type="entry name" value="ANF_lig-bd_rcpt"/>
</dbReference>
<feature type="transmembrane region" description="Helical" evidence="10">
    <location>
        <begin position="561"/>
        <end position="580"/>
    </location>
</feature>
<feature type="domain" description="G-protein coupled receptors family 3 profile" evidence="11">
    <location>
        <begin position="386"/>
        <end position="618"/>
    </location>
</feature>
<evidence type="ECO:0000256" key="5">
    <source>
        <dbReference type="ARBA" id="ARBA00023136"/>
    </source>
</evidence>
<evidence type="ECO:0000256" key="1">
    <source>
        <dbReference type="ARBA" id="ARBA00004141"/>
    </source>
</evidence>
<keyword evidence="2 10" id="KW-0812">Transmembrane</keyword>
<proteinExistence type="predicted"/>
<dbReference type="GO" id="GO:0007214">
    <property type="term" value="P:gamma-aminobutyric acid signaling pathway"/>
    <property type="evidence" value="ECO:0000318"/>
    <property type="project" value="GO_Central"/>
</dbReference>
<dbReference type="AlphaFoldDB" id="B3RKU9"/>
<keyword evidence="8" id="KW-0807">Transducer</keyword>
<evidence type="ECO:0000259" key="11">
    <source>
        <dbReference type="PROSITE" id="PS50259"/>
    </source>
</evidence>
<dbReference type="KEGG" id="tad:TRIADDRAFT_51774"/>
<dbReference type="Gene3D" id="3.40.50.2300">
    <property type="match status" value="2"/>
</dbReference>
<feature type="transmembrane region" description="Helical" evidence="10">
    <location>
        <begin position="384"/>
        <end position="411"/>
    </location>
</feature>
<evidence type="ECO:0000256" key="2">
    <source>
        <dbReference type="ARBA" id="ARBA00022692"/>
    </source>
</evidence>
<evidence type="ECO:0000256" key="7">
    <source>
        <dbReference type="ARBA" id="ARBA00023180"/>
    </source>
</evidence>